<feature type="transmembrane region" description="Helical" evidence="1">
    <location>
        <begin position="132"/>
        <end position="150"/>
    </location>
</feature>
<feature type="transmembrane region" description="Helical" evidence="1">
    <location>
        <begin position="75"/>
        <end position="95"/>
    </location>
</feature>
<evidence type="ECO:0000313" key="2">
    <source>
        <dbReference type="EMBL" id="GGA30058.1"/>
    </source>
</evidence>
<evidence type="ECO:0000313" key="3">
    <source>
        <dbReference type="Proteomes" id="UP000609323"/>
    </source>
</evidence>
<dbReference type="InterPro" id="IPR006750">
    <property type="entry name" value="YdcZ"/>
</dbReference>
<reference evidence="3" key="1">
    <citation type="journal article" date="2019" name="Int. J. Syst. Evol. Microbiol.">
        <title>The Global Catalogue of Microorganisms (GCM) 10K type strain sequencing project: providing services to taxonomists for standard genome sequencing and annotation.</title>
        <authorList>
            <consortium name="The Broad Institute Genomics Platform"/>
            <consortium name="The Broad Institute Genome Sequencing Center for Infectious Disease"/>
            <person name="Wu L."/>
            <person name="Ma J."/>
        </authorList>
    </citation>
    <scope>NUCLEOTIDE SEQUENCE [LARGE SCALE GENOMIC DNA]</scope>
    <source>
        <strain evidence="3">CGMCC 1.15044</strain>
    </source>
</reference>
<keyword evidence="1" id="KW-0812">Transmembrane</keyword>
<dbReference type="PANTHER" id="PTHR34821:SF3">
    <property type="entry name" value="MEMBRANE PROTEIN"/>
    <property type="match status" value="1"/>
</dbReference>
<name>A0ABQ1FWQ1_9BACL</name>
<dbReference type="PROSITE" id="PS51257">
    <property type="entry name" value="PROKAR_LIPOPROTEIN"/>
    <property type="match status" value="1"/>
</dbReference>
<feature type="transmembrane region" description="Helical" evidence="1">
    <location>
        <begin position="101"/>
        <end position="125"/>
    </location>
</feature>
<sequence length="151" mass="15973">MKGIFKGSLFAFMGGACITLQGVANAQIGKDIGTWQAAAVTQMTGFLMAFLIFLLISGRNLPKLNTSGIRAVKPLYLIGGAFGAIVIFSEVTAIQQIGVTLMISALLIAQLCLAFLIDSFGWFGVAKQKMKLPQFVGIGMMIAGVIILKAL</sequence>
<proteinExistence type="predicted"/>
<dbReference type="Pfam" id="PF04657">
    <property type="entry name" value="DMT_YdcZ"/>
    <property type="match status" value="1"/>
</dbReference>
<keyword evidence="3" id="KW-1185">Reference proteome</keyword>
<accession>A0ABQ1FWQ1</accession>
<dbReference type="EMBL" id="BMHF01000003">
    <property type="protein sequence ID" value="GGA30058.1"/>
    <property type="molecule type" value="Genomic_DNA"/>
</dbReference>
<evidence type="ECO:0000256" key="1">
    <source>
        <dbReference type="SAM" id="Phobius"/>
    </source>
</evidence>
<keyword evidence="1" id="KW-1133">Transmembrane helix</keyword>
<gene>
    <name evidence="2" type="ORF">GCM10010917_13940</name>
</gene>
<comment type="caution">
    <text evidence="2">The sequence shown here is derived from an EMBL/GenBank/DDBJ whole genome shotgun (WGS) entry which is preliminary data.</text>
</comment>
<feature type="transmembrane region" description="Helical" evidence="1">
    <location>
        <begin position="36"/>
        <end position="55"/>
    </location>
</feature>
<dbReference type="RefSeq" id="WP_094092840.1">
    <property type="nucleotide sequence ID" value="NZ_BMHF01000003.1"/>
</dbReference>
<dbReference type="PANTHER" id="PTHR34821">
    <property type="entry name" value="INNER MEMBRANE PROTEIN YDCZ"/>
    <property type="match status" value="1"/>
</dbReference>
<organism evidence="2 3">
    <name type="scientific">Paenibacillus physcomitrellae</name>
    <dbReference type="NCBI Taxonomy" id="1619311"/>
    <lineage>
        <taxon>Bacteria</taxon>
        <taxon>Bacillati</taxon>
        <taxon>Bacillota</taxon>
        <taxon>Bacilli</taxon>
        <taxon>Bacillales</taxon>
        <taxon>Paenibacillaceae</taxon>
        <taxon>Paenibacillus</taxon>
    </lineage>
</organism>
<dbReference type="Proteomes" id="UP000609323">
    <property type="component" value="Unassembled WGS sequence"/>
</dbReference>
<keyword evidence="1" id="KW-0472">Membrane</keyword>
<protein>
    <submittedName>
        <fullName evidence="2">Membrane protein</fullName>
    </submittedName>
</protein>